<dbReference type="PANTHER" id="PTHR47331:SF1">
    <property type="entry name" value="GAG-LIKE PROTEIN"/>
    <property type="match status" value="1"/>
</dbReference>
<dbReference type="AlphaFoldDB" id="A0A817F9H8"/>
<comment type="caution">
    <text evidence="1">The sequence shown here is derived from an EMBL/GenBank/DDBJ whole genome shotgun (WGS) entry which is preliminary data.</text>
</comment>
<evidence type="ECO:0000313" key="1">
    <source>
        <dbReference type="EMBL" id="CAF2741931.1"/>
    </source>
</evidence>
<name>A0A817F9H8_LEPSM</name>
<sequence>MRLKIYSVLDQMALAQIQTECEVLWKTIYDLYVDDLLTGEDSVEATTLLIRGLQELMAKGGFTLAKLGILTSQNPWANKFERSFNMDSRGNKEYQIHGFGDASKDCFAAAVYIFVNDDFGNSKCIFLIAKSRLAPKNRYPLPDRSY</sequence>
<dbReference type="Pfam" id="PF05380">
    <property type="entry name" value="Peptidase_A17"/>
    <property type="match status" value="1"/>
</dbReference>
<organism evidence="1 2">
    <name type="scientific">Lepeophtheirus salmonis</name>
    <name type="common">Salmon louse</name>
    <name type="synonym">Caligus salmonis</name>
    <dbReference type="NCBI Taxonomy" id="72036"/>
    <lineage>
        <taxon>Eukaryota</taxon>
        <taxon>Metazoa</taxon>
        <taxon>Ecdysozoa</taxon>
        <taxon>Arthropoda</taxon>
        <taxon>Crustacea</taxon>
        <taxon>Multicrustacea</taxon>
        <taxon>Hexanauplia</taxon>
        <taxon>Copepoda</taxon>
        <taxon>Siphonostomatoida</taxon>
        <taxon>Caligidae</taxon>
        <taxon>Lepeophtheirus</taxon>
    </lineage>
</organism>
<dbReference type="PANTHER" id="PTHR47331">
    <property type="entry name" value="PHD-TYPE DOMAIN-CONTAINING PROTEIN"/>
    <property type="match status" value="1"/>
</dbReference>
<dbReference type="Proteomes" id="UP000675881">
    <property type="component" value="Unassembled WGS sequence"/>
</dbReference>
<gene>
    <name evidence="1" type="ORF">LSAA_91</name>
</gene>
<dbReference type="EMBL" id="CAJNVT010000015">
    <property type="protein sequence ID" value="CAF2741931.1"/>
    <property type="molecule type" value="Genomic_DNA"/>
</dbReference>
<dbReference type="InterPro" id="IPR008042">
    <property type="entry name" value="Retrotrans_Pao"/>
</dbReference>
<proteinExistence type="predicted"/>
<accession>A0A817F9H8</accession>
<keyword evidence="2" id="KW-1185">Reference proteome</keyword>
<evidence type="ECO:0000313" key="2">
    <source>
        <dbReference type="Proteomes" id="UP000675881"/>
    </source>
</evidence>
<reference evidence="1" key="1">
    <citation type="submission" date="2021-02" db="EMBL/GenBank/DDBJ databases">
        <authorList>
            <person name="Bekaert M."/>
        </authorList>
    </citation>
    <scope>NUCLEOTIDE SEQUENCE</scope>
    <source>
        <strain evidence="1">IoA-00</strain>
    </source>
</reference>
<protein>
    <submittedName>
        <fullName evidence="1">(salmon louse) hypothetical protein</fullName>
    </submittedName>
</protein>